<proteinExistence type="predicted"/>
<evidence type="ECO:0000313" key="2">
    <source>
        <dbReference type="EMBL" id="CUF67005.1"/>
    </source>
</evidence>
<accession>A0A0S4ISQ6</accession>
<sequence length="95" mass="10476">MNSSGLSLLSASKSASSSHRRIDPIVVVRDARRCLGDPKLRDQALFIDMLDSLDCESSGISLKLRREVAILKRLLTDATPTPQASHDNARRVLDF</sequence>
<protein>
    <submittedName>
        <fullName evidence="2">Uncharacterized protein</fullName>
    </submittedName>
</protein>
<feature type="compositionally biased region" description="Low complexity" evidence="1">
    <location>
        <begin position="1"/>
        <end position="17"/>
    </location>
</feature>
<dbReference type="VEuPathDB" id="TriTrypDB:BSAL_64705"/>
<dbReference type="Proteomes" id="UP000051952">
    <property type="component" value="Unassembled WGS sequence"/>
</dbReference>
<dbReference type="AlphaFoldDB" id="A0A0S4ISQ6"/>
<reference evidence="3" key="1">
    <citation type="submission" date="2015-09" db="EMBL/GenBank/DDBJ databases">
        <authorList>
            <consortium name="Pathogen Informatics"/>
        </authorList>
    </citation>
    <scope>NUCLEOTIDE SEQUENCE [LARGE SCALE GENOMIC DNA]</scope>
    <source>
        <strain evidence="3">Lake Konstanz</strain>
    </source>
</reference>
<dbReference type="EMBL" id="CYKH01000377">
    <property type="protein sequence ID" value="CUF67005.1"/>
    <property type="molecule type" value="Genomic_DNA"/>
</dbReference>
<keyword evidence="3" id="KW-1185">Reference proteome</keyword>
<evidence type="ECO:0000256" key="1">
    <source>
        <dbReference type="SAM" id="MobiDB-lite"/>
    </source>
</evidence>
<name>A0A0S4ISQ6_BODSA</name>
<gene>
    <name evidence="2" type="ORF">BSAL_64705</name>
</gene>
<evidence type="ECO:0000313" key="3">
    <source>
        <dbReference type="Proteomes" id="UP000051952"/>
    </source>
</evidence>
<feature type="region of interest" description="Disordered" evidence="1">
    <location>
        <begin position="1"/>
        <end position="20"/>
    </location>
</feature>
<organism evidence="2 3">
    <name type="scientific">Bodo saltans</name>
    <name type="common">Flagellated protozoan</name>
    <dbReference type="NCBI Taxonomy" id="75058"/>
    <lineage>
        <taxon>Eukaryota</taxon>
        <taxon>Discoba</taxon>
        <taxon>Euglenozoa</taxon>
        <taxon>Kinetoplastea</taxon>
        <taxon>Metakinetoplastina</taxon>
        <taxon>Eubodonida</taxon>
        <taxon>Bodonidae</taxon>
        <taxon>Bodo</taxon>
    </lineage>
</organism>